<dbReference type="Gene3D" id="3.40.50.300">
    <property type="entry name" value="P-loop containing nucleotide triphosphate hydrolases"/>
    <property type="match status" value="1"/>
</dbReference>
<evidence type="ECO:0000256" key="3">
    <source>
        <dbReference type="ARBA" id="ARBA00022741"/>
    </source>
</evidence>
<evidence type="ECO:0000256" key="4">
    <source>
        <dbReference type="ARBA" id="ARBA00022840"/>
    </source>
</evidence>
<dbReference type="InterPro" id="IPR027417">
    <property type="entry name" value="P-loop_NTPase"/>
</dbReference>
<organism evidence="8 9">
    <name type="scientific">Herbaspirillum chlorophenolicum</name>
    <dbReference type="NCBI Taxonomy" id="211589"/>
    <lineage>
        <taxon>Bacteria</taxon>
        <taxon>Pseudomonadati</taxon>
        <taxon>Pseudomonadota</taxon>
        <taxon>Betaproteobacteria</taxon>
        <taxon>Burkholderiales</taxon>
        <taxon>Oxalobacteraceae</taxon>
        <taxon>Herbaspirillum</taxon>
    </lineage>
</organism>
<dbReference type="InterPro" id="IPR003593">
    <property type="entry name" value="AAA+_ATPase"/>
</dbReference>
<accession>A0ABW8F1C8</accession>
<dbReference type="GO" id="GO:0005524">
    <property type="term" value="F:ATP binding"/>
    <property type="evidence" value="ECO:0007669"/>
    <property type="project" value="UniProtKB-KW"/>
</dbReference>
<evidence type="ECO:0000256" key="6">
    <source>
        <dbReference type="ARBA" id="ARBA00037066"/>
    </source>
</evidence>
<dbReference type="PANTHER" id="PTHR42794:SF1">
    <property type="entry name" value="HEMIN IMPORT ATP-BINDING PROTEIN HMUV"/>
    <property type="match status" value="1"/>
</dbReference>
<dbReference type="RefSeq" id="WP_402701547.1">
    <property type="nucleotide sequence ID" value="NZ_JBIUZV010000008.1"/>
</dbReference>
<dbReference type="InterPro" id="IPR003439">
    <property type="entry name" value="ABC_transporter-like_ATP-bd"/>
</dbReference>
<sequence length="265" mass="28886">MSSQPLLRIRGLLLEAGDRSLLRNLNLEIHPGEFWCVLGRNGIGKSTLLHALAGLRPPDGGMLEIGCGNALRPHREYAPAMLARLRGLLPQHQFDAFSSSVMETVASGRFPYGVGFMQLDEEDAQARVQKALEQVGMTGHRHADITRLSGGERQRVALATLLVQDPPLCLLDEPTSHQDMPAQQSIMALLRELVLSQAKAVVASCHDINLAAGFATHVLILSDDGYRAGPCGEVLQLEYLEHAFACRLQEVQAAGRKLFLPVFAV</sequence>
<evidence type="ECO:0000313" key="8">
    <source>
        <dbReference type="EMBL" id="MFJ3047087.1"/>
    </source>
</evidence>
<dbReference type="CDD" id="cd03214">
    <property type="entry name" value="ABC_Iron-Siderophores_B12_Hemin"/>
    <property type="match status" value="1"/>
</dbReference>
<comment type="function">
    <text evidence="6">Part of the ABC transporter complex HmuTUV involved in hemin import. Responsible for energy coupling to the transport system.</text>
</comment>
<keyword evidence="9" id="KW-1185">Reference proteome</keyword>
<dbReference type="EMBL" id="JBIUZV010000008">
    <property type="protein sequence ID" value="MFJ3047087.1"/>
    <property type="molecule type" value="Genomic_DNA"/>
</dbReference>
<dbReference type="SMART" id="SM00382">
    <property type="entry name" value="AAA"/>
    <property type="match status" value="1"/>
</dbReference>
<protein>
    <submittedName>
        <fullName evidence="8">ABC transporter ATP-binding protein</fullName>
    </submittedName>
</protein>
<reference evidence="8 9" key="1">
    <citation type="submission" date="2024-10" db="EMBL/GenBank/DDBJ databases">
        <title>The Natural Products Discovery Center: Release of the First 8490 Sequenced Strains for Exploring Actinobacteria Biosynthetic Diversity.</title>
        <authorList>
            <person name="Kalkreuter E."/>
            <person name="Kautsar S.A."/>
            <person name="Yang D."/>
            <person name="Bader C.D."/>
            <person name="Teijaro C.N."/>
            <person name="Fluegel L."/>
            <person name="Davis C.M."/>
            <person name="Simpson J.R."/>
            <person name="Lauterbach L."/>
            <person name="Steele A.D."/>
            <person name="Gui C."/>
            <person name="Meng S."/>
            <person name="Li G."/>
            <person name="Viehrig K."/>
            <person name="Ye F."/>
            <person name="Su P."/>
            <person name="Kiefer A.F."/>
            <person name="Nichols A."/>
            <person name="Cepeda A.J."/>
            <person name="Yan W."/>
            <person name="Fan B."/>
            <person name="Jiang Y."/>
            <person name="Adhikari A."/>
            <person name="Zheng C.-J."/>
            <person name="Schuster L."/>
            <person name="Cowan T.M."/>
            <person name="Smanski M.J."/>
            <person name="Chevrette M.G."/>
            <person name="De Carvalho L.P.S."/>
            <person name="Shen B."/>
        </authorList>
    </citation>
    <scope>NUCLEOTIDE SEQUENCE [LARGE SCALE GENOMIC DNA]</scope>
    <source>
        <strain evidence="8 9">NPDC087045</strain>
    </source>
</reference>
<dbReference type="Pfam" id="PF00005">
    <property type="entry name" value="ABC_tran"/>
    <property type="match status" value="1"/>
</dbReference>
<dbReference type="PANTHER" id="PTHR42794">
    <property type="entry name" value="HEMIN IMPORT ATP-BINDING PROTEIN HMUV"/>
    <property type="match status" value="1"/>
</dbReference>
<keyword evidence="4 8" id="KW-0067">ATP-binding</keyword>
<evidence type="ECO:0000256" key="2">
    <source>
        <dbReference type="ARBA" id="ARBA00022475"/>
    </source>
</evidence>
<keyword evidence="2" id="KW-0472">Membrane</keyword>
<keyword evidence="3" id="KW-0547">Nucleotide-binding</keyword>
<evidence type="ECO:0000259" key="7">
    <source>
        <dbReference type="PROSITE" id="PS50893"/>
    </source>
</evidence>
<dbReference type="Proteomes" id="UP001617427">
    <property type="component" value="Unassembled WGS sequence"/>
</dbReference>
<evidence type="ECO:0000256" key="1">
    <source>
        <dbReference type="ARBA" id="ARBA00022448"/>
    </source>
</evidence>
<gene>
    <name evidence="8" type="ORF">ACIPEN_14760</name>
</gene>
<dbReference type="InterPro" id="IPR017871">
    <property type="entry name" value="ABC_transporter-like_CS"/>
</dbReference>
<evidence type="ECO:0000313" key="9">
    <source>
        <dbReference type="Proteomes" id="UP001617427"/>
    </source>
</evidence>
<keyword evidence="5" id="KW-1278">Translocase</keyword>
<dbReference type="PROSITE" id="PS00211">
    <property type="entry name" value="ABC_TRANSPORTER_1"/>
    <property type="match status" value="1"/>
</dbReference>
<evidence type="ECO:0000256" key="5">
    <source>
        <dbReference type="ARBA" id="ARBA00022967"/>
    </source>
</evidence>
<dbReference type="PROSITE" id="PS50893">
    <property type="entry name" value="ABC_TRANSPORTER_2"/>
    <property type="match status" value="1"/>
</dbReference>
<proteinExistence type="predicted"/>
<keyword evidence="2" id="KW-1003">Cell membrane</keyword>
<keyword evidence="1" id="KW-0813">Transport</keyword>
<comment type="caution">
    <text evidence="8">The sequence shown here is derived from an EMBL/GenBank/DDBJ whole genome shotgun (WGS) entry which is preliminary data.</text>
</comment>
<dbReference type="SUPFAM" id="SSF52540">
    <property type="entry name" value="P-loop containing nucleoside triphosphate hydrolases"/>
    <property type="match status" value="1"/>
</dbReference>
<feature type="domain" description="ABC transporter" evidence="7">
    <location>
        <begin position="7"/>
        <end position="248"/>
    </location>
</feature>
<name>A0ABW8F1C8_9BURK</name>